<dbReference type="EMBL" id="SJPJ01000001">
    <property type="protein sequence ID" value="TWT79008.1"/>
    <property type="molecule type" value="Genomic_DNA"/>
</dbReference>
<name>A0A5C5YVG2_9BACT</name>
<dbReference type="SUPFAM" id="SSF46626">
    <property type="entry name" value="Cytochrome c"/>
    <property type="match status" value="1"/>
</dbReference>
<dbReference type="Pfam" id="PF23500">
    <property type="entry name" value="DUF7133"/>
    <property type="match status" value="1"/>
</dbReference>
<feature type="domain" description="Cytochrome c" evidence="5">
    <location>
        <begin position="691"/>
        <end position="828"/>
    </location>
</feature>
<sequence>MNRIIPIATTTLLTLIFFPDACRGVEPPRLLDDNWQIELVASEPDLVTPVGCCFDSQGRLLVVESHTHFPPDDYDGPKSDQIFIFDDTNDDGKVDRQRLYYEGGTATMSIRSLPDGWIAVSTRSEVYRIRDTNDDDVADEREVLLTLQTESTYPHNGLTGLAVGPDGRLYVGQGENLGEPYTLVARDGTKQIGGGEGGNVFSIAPDGRGLRRHATGFWNPFGLWFDHAGRLWAVGNDPDAMPPCRLLEVIPYADYGFQFRFGRAGTHPLQAWNGELPGTLPMVAAVGEAPCAVLGHGEHLWVTSWGDNRMERYKIRPRGASWQSEAEVIVQGNANFRPVDMAVDADGAIYVTDWVDRSYPVHGKGRLWRLSRQTHTDEFNKKLPEPNNIESTFAKLLRSPDLSAQERLAAFDLDDPFLRQATLAGLINTGQIASCEKTQLDTAAQRVGVLTAWRWISVTQPEKLSKDDRRHWIEWGLADSSSTVVLTAVRWATETSDKTFLPVTRSLLTRQNLTPELFAATVSAVAYLENGTTVQRGSDPAIDALLLAVASDPKRSSKLRSMAVRMLPSESRVPTDERLRGWITQNTERALAIDVIRLLSARATSASLDQLAIIAADTSIDDQTRADAIAGLSRNAGTYAKVLNPLAIPKQTDVIRTEAGRVLKRDWQYHASERPPGKDAEAWNTFVGRGGDVDAGRRVFFRSTCVNCHAHGGRGATTGPDLTSLAGRMTSTRVLESILEPSREVGPMYVPWRVLTVDGHVLTGLKLGNSGIGESLRFQGADGLVFDVLLEDIERQDPVSQSIMPAGLEETMTIAELRDLIAFLTSDA</sequence>
<evidence type="ECO:0000259" key="5">
    <source>
        <dbReference type="PROSITE" id="PS51007"/>
    </source>
</evidence>
<accession>A0A5C5YVG2</accession>
<evidence type="ECO:0000256" key="1">
    <source>
        <dbReference type="ARBA" id="ARBA00022617"/>
    </source>
</evidence>
<dbReference type="NCBIfam" id="TIGR02604">
    <property type="entry name" value="Piru_Ver_Nterm"/>
    <property type="match status" value="1"/>
</dbReference>
<comment type="caution">
    <text evidence="6">The sequence shown here is derived from an EMBL/GenBank/DDBJ whole genome shotgun (WGS) entry which is preliminary data.</text>
</comment>
<dbReference type="OrthoDB" id="232040at2"/>
<reference evidence="6 7" key="1">
    <citation type="submission" date="2019-02" db="EMBL/GenBank/DDBJ databases">
        <title>Deep-cultivation of Planctomycetes and their phenomic and genomic characterization uncovers novel biology.</title>
        <authorList>
            <person name="Wiegand S."/>
            <person name="Jogler M."/>
            <person name="Boedeker C."/>
            <person name="Pinto D."/>
            <person name="Vollmers J."/>
            <person name="Rivas-Marin E."/>
            <person name="Kohn T."/>
            <person name="Peeters S.H."/>
            <person name="Heuer A."/>
            <person name="Rast P."/>
            <person name="Oberbeckmann S."/>
            <person name="Bunk B."/>
            <person name="Jeske O."/>
            <person name="Meyerdierks A."/>
            <person name="Storesund J.E."/>
            <person name="Kallscheuer N."/>
            <person name="Luecker S."/>
            <person name="Lage O.M."/>
            <person name="Pohl T."/>
            <person name="Merkel B.J."/>
            <person name="Hornburger P."/>
            <person name="Mueller R.-W."/>
            <person name="Bruemmer F."/>
            <person name="Labrenz M."/>
            <person name="Spormann A.M."/>
            <person name="Op Den Camp H."/>
            <person name="Overmann J."/>
            <person name="Amann R."/>
            <person name="Jetten M.S.M."/>
            <person name="Mascher T."/>
            <person name="Medema M.H."/>
            <person name="Devos D.P."/>
            <person name="Kaster A.-K."/>
            <person name="Ovreas L."/>
            <person name="Rohde M."/>
            <person name="Galperin M.Y."/>
            <person name="Jogler C."/>
        </authorList>
    </citation>
    <scope>NUCLEOTIDE SEQUENCE [LARGE SCALE GENOMIC DNA]</scope>
    <source>
        <strain evidence="6 7">CA13</strain>
    </source>
</reference>
<dbReference type="Gene3D" id="1.10.760.10">
    <property type="entry name" value="Cytochrome c-like domain"/>
    <property type="match status" value="1"/>
</dbReference>
<dbReference type="PANTHER" id="PTHR33546:SF1">
    <property type="entry name" value="LARGE, MULTIFUNCTIONAL SECRETED PROTEIN"/>
    <property type="match status" value="1"/>
</dbReference>
<evidence type="ECO:0000313" key="6">
    <source>
        <dbReference type="EMBL" id="TWT79008.1"/>
    </source>
</evidence>
<dbReference type="InterPro" id="IPR055557">
    <property type="entry name" value="DUF7133"/>
</dbReference>
<dbReference type="Proteomes" id="UP000315010">
    <property type="component" value="Unassembled WGS sequence"/>
</dbReference>
<dbReference type="InterPro" id="IPR011042">
    <property type="entry name" value="6-blade_b-propeller_TolB-like"/>
</dbReference>
<dbReference type="GO" id="GO:0046872">
    <property type="term" value="F:metal ion binding"/>
    <property type="evidence" value="ECO:0007669"/>
    <property type="project" value="UniProtKB-KW"/>
</dbReference>
<dbReference type="Gene3D" id="2.120.10.30">
    <property type="entry name" value="TolB, C-terminal domain"/>
    <property type="match status" value="1"/>
</dbReference>
<protein>
    <submittedName>
        <fullName evidence="6">NHL repeat protein</fullName>
    </submittedName>
</protein>
<dbReference type="AlphaFoldDB" id="A0A5C5YVG2"/>
<dbReference type="InterPro" id="IPR036909">
    <property type="entry name" value="Cyt_c-like_dom_sf"/>
</dbReference>
<keyword evidence="3 4" id="KW-0408">Iron</keyword>
<keyword evidence="2 4" id="KW-0479">Metal-binding</keyword>
<dbReference type="GO" id="GO:0020037">
    <property type="term" value="F:heme binding"/>
    <property type="evidence" value="ECO:0007669"/>
    <property type="project" value="InterPro"/>
</dbReference>
<evidence type="ECO:0000256" key="4">
    <source>
        <dbReference type="PROSITE-ProRule" id="PRU00433"/>
    </source>
</evidence>
<keyword evidence="1 4" id="KW-0349">Heme</keyword>
<dbReference type="PROSITE" id="PS51007">
    <property type="entry name" value="CYTC"/>
    <property type="match status" value="1"/>
</dbReference>
<dbReference type="InterPro" id="IPR011041">
    <property type="entry name" value="Quinoprot_gluc/sorb_DH_b-prop"/>
</dbReference>
<dbReference type="InterPro" id="IPR009056">
    <property type="entry name" value="Cyt_c-like_dom"/>
</dbReference>
<evidence type="ECO:0000256" key="2">
    <source>
        <dbReference type="ARBA" id="ARBA00022723"/>
    </source>
</evidence>
<dbReference type="NCBIfam" id="TIGR02603">
    <property type="entry name" value="CxxCH_TIGR02603"/>
    <property type="match status" value="1"/>
</dbReference>
<dbReference type="RefSeq" id="WP_146394223.1">
    <property type="nucleotide sequence ID" value="NZ_SJPJ01000001.1"/>
</dbReference>
<evidence type="ECO:0000313" key="7">
    <source>
        <dbReference type="Proteomes" id="UP000315010"/>
    </source>
</evidence>
<organism evidence="6 7">
    <name type="scientific">Novipirellula herctigrandis</name>
    <dbReference type="NCBI Taxonomy" id="2527986"/>
    <lineage>
        <taxon>Bacteria</taxon>
        <taxon>Pseudomonadati</taxon>
        <taxon>Planctomycetota</taxon>
        <taxon>Planctomycetia</taxon>
        <taxon>Pirellulales</taxon>
        <taxon>Pirellulaceae</taxon>
        <taxon>Novipirellula</taxon>
    </lineage>
</organism>
<dbReference type="SUPFAM" id="SSF50952">
    <property type="entry name" value="Soluble quinoprotein glucose dehydrogenase"/>
    <property type="match status" value="1"/>
</dbReference>
<keyword evidence="7" id="KW-1185">Reference proteome</keyword>
<evidence type="ECO:0000256" key="3">
    <source>
        <dbReference type="ARBA" id="ARBA00023004"/>
    </source>
</evidence>
<dbReference type="GO" id="GO:0009055">
    <property type="term" value="F:electron transfer activity"/>
    <property type="evidence" value="ECO:0007669"/>
    <property type="project" value="InterPro"/>
</dbReference>
<gene>
    <name evidence="6" type="ORF">CA13_04050</name>
</gene>
<dbReference type="PANTHER" id="PTHR33546">
    <property type="entry name" value="LARGE, MULTIFUNCTIONAL SECRETED PROTEIN-RELATED"/>
    <property type="match status" value="1"/>
</dbReference>
<dbReference type="InterPro" id="IPR013428">
    <property type="entry name" value="Membrane-bound_put_N"/>
</dbReference>
<dbReference type="InterPro" id="IPR013427">
    <property type="entry name" value="Haem-bd_dom_put"/>
</dbReference>
<proteinExistence type="predicted"/>
<dbReference type="Pfam" id="PF00034">
    <property type="entry name" value="Cytochrom_C"/>
    <property type="match status" value="1"/>
</dbReference>